<dbReference type="SUPFAM" id="SSF56935">
    <property type="entry name" value="Porins"/>
    <property type="match status" value="1"/>
</dbReference>
<sequence length="389" mass="42385">MQHMTSIKRHLPFSLAPLSIALSLASPVMAGMTYEGDNGSLSFAGDVELDINAYNSQEAARGSIFFAEEIETRDEYNQTGRVLFEIAGERRSTEGHYARFKAQPLLGSDGGVGVDDAWLAIGNGQGGEVKVGRFEGYDLFPLQDVFIEHNGDTANNLYRDGSGYIYQVKEGRGRGASAGQVLISQQVGDLYAELGTLFGDRSNLFDSDTYHGFSIDRDDTKNSAILRPVLAWTPGPWTLAAGAETNVVSDAVVDERGVDISDRTGYGIRLSYAAGDLSVNLNLAYLDAHEESNATVGVNALWRRVGLGYIHADNEIGEVNPAADPEAVTPEGNYTADTIYTSYHFPDVLGIEDFHTYLGAFYSMIDHDANGDLSDADRYGARLRLKYHF</sequence>
<evidence type="ECO:0000256" key="1">
    <source>
        <dbReference type="SAM" id="SignalP"/>
    </source>
</evidence>
<evidence type="ECO:0000313" key="3">
    <source>
        <dbReference type="Proteomes" id="UP000267400"/>
    </source>
</evidence>
<accession>A0A431V2M8</accession>
<keyword evidence="1" id="KW-0732">Signal</keyword>
<feature type="chain" id="PRO_5019349806" evidence="1">
    <location>
        <begin position="31"/>
        <end position="389"/>
    </location>
</feature>
<protein>
    <submittedName>
        <fullName evidence="2">Porin</fullName>
    </submittedName>
</protein>
<proteinExistence type="predicted"/>
<reference evidence="2 3" key="1">
    <citation type="submission" date="2018-12" db="EMBL/GenBank/DDBJ databases">
        <authorList>
            <person name="Yu L."/>
        </authorList>
    </citation>
    <scope>NUCLEOTIDE SEQUENCE [LARGE SCALE GENOMIC DNA]</scope>
    <source>
        <strain evidence="2 3">11S</strain>
    </source>
</reference>
<gene>
    <name evidence="2" type="ORF">EKG36_11815</name>
</gene>
<dbReference type="OrthoDB" id="5622860at2"/>
<dbReference type="AlphaFoldDB" id="A0A431V2M8"/>
<dbReference type="InterPro" id="IPR016963">
    <property type="entry name" value="Glycoporin_RafY"/>
</dbReference>
<evidence type="ECO:0000313" key="2">
    <source>
        <dbReference type="EMBL" id="RTR02969.1"/>
    </source>
</evidence>
<name>A0A431V2M8_9GAMM</name>
<feature type="signal peptide" evidence="1">
    <location>
        <begin position="1"/>
        <end position="30"/>
    </location>
</feature>
<dbReference type="Proteomes" id="UP000267400">
    <property type="component" value="Unassembled WGS sequence"/>
</dbReference>
<organism evidence="2 3">
    <name type="scientific">Halomonas nitroreducens</name>
    <dbReference type="NCBI Taxonomy" id="447425"/>
    <lineage>
        <taxon>Bacteria</taxon>
        <taxon>Pseudomonadati</taxon>
        <taxon>Pseudomonadota</taxon>
        <taxon>Gammaproteobacteria</taxon>
        <taxon>Oceanospirillales</taxon>
        <taxon>Halomonadaceae</taxon>
        <taxon>Halomonas</taxon>
    </lineage>
</organism>
<comment type="caution">
    <text evidence="2">The sequence shown here is derived from an EMBL/GenBank/DDBJ whole genome shotgun (WGS) entry which is preliminary data.</text>
</comment>
<dbReference type="Pfam" id="PF16966">
    <property type="entry name" value="Porin_8"/>
    <property type="match status" value="1"/>
</dbReference>
<keyword evidence="3" id="KW-1185">Reference proteome</keyword>
<dbReference type="EMBL" id="RXNS01000010">
    <property type="protein sequence ID" value="RTR02969.1"/>
    <property type="molecule type" value="Genomic_DNA"/>
</dbReference>